<dbReference type="EMBL" id="CP000473">
    <property type="protein sequence ID" value="ABJ82894.1"/>
    <property type="molecule type" value="Genomic_DNA"/>
</dbReference>
<protein>
    <submittedName>
        <fullName evidence="1">Uncharacterized protein</fullName>
    </submittedName>
</protein>
<organism evidence="1">
    <name type="scientific">Solibacter usitatus (strain Ellin6076)</name>
    <dbReference type="NCBI Taxonomy" id="234267"/>
    <lineage>
        <taxon>Bacteria</taxon>
        <taxon>Pseudomonadati</taxon>
        <taxon>Acidobacteriota</taxon>
        <taxon>Terriglobia</taxon>
        <taxon>Bryobacterales</taxon>
        <taxon>Solibacteraceae</taxon>
        <taxon>Candidatus Solibacter</taxon>
    </lineage>
</organism>
<name>Q027B9_SOLUE</name>
<sequence>MKSRLRVTQSFSAQHSASRARGNFAVGDLLVLQEGTEDSGQLRFVRVNGLRPNLGREPHYLLESDELQQKTEKV</sequence>
<evidence type="ECO:0000313" key="1">
    <source>
        <dbReference type="EMBL" id="ABJ82894.1"/>
    </source>
</evidence>
<proteinExistence type="predicted"/>
<dbReference type="AlphaFoldDB" id="Q027B9"/>
<dbReference type="HOGENOM" id="CLU_2685895_0_0_0"/>
<dbReference type="STRING" id="234267.Acid_1904"/>
<dbReference type="InParanoid" id="Q027B9"/>
<dbReference type="KEGG" id="sus:Acid_1904"/>
<gene>
    <name evidence="1" type="ordered locus">Acid_1904</name>
</gene>
<reference evidence="1" key="1">
    <citation type="submission" date="2006-10" db="EMBL/GenBank/DDBJ databases">
        <title>Complete sequence of Solibacter usitatus Ellin6076.</title>
        <authorList>
            <consortium name="US DOE Joint Genome Institute"/>
            <person name="Copeland A."/>
            <person name="Lucas S."/>
            <person name="Lapidus A."/>
            <person name="Barry K."/>
            <person name="Detter J.C."/>
            <person name="Glavina del Rio T."/>
            <person name="Hammon N."/>
            <person name="Israni S."/>
            <person name="Dalin E."/>
            <person name="Tice H."/>
            <person name="Pitluck S."/>
            <person name="Thompson L.S."/>
            <person name="Brettin T."/>
            <person name="Bruce D."/>
            <person name="Han C."/>
            <person name="Tapia R."/>
            <person name="Gilna P."/>
            <person name="Schmutz J."/>
            <person name="Larimer F."/>
            <person name="Land M."/>
            <person name="Hauser L."/>
            <person name="Kyrpides N."/>
            <person name="Mikhailova N."/>
            <person name="Janssen P.H."/>
            <person name="Kuske C.R."/>
            <person name="Richardson P."/>
        </authorList>
    </citation>
    <scope>NUCLEOTIDE SEQUENCE</scope>
    <source>
        <strain evidence="1">Ellin6076</strain>
    </source>
</reference>
<accession>Q027B9</accession>